<evidence type="ECO:0000256" key="1">
    <source>
        <dbReference type="ARBA" id="ARBA00004275"/>
    </source>
</evidence>
<sequence>MSNVPTFETINITLSSTGTAELCFSRPERYNSLIPQAYADWLAAIRWAAKDEQVKVCVLTGRGKYYTSGQELALPDPSKGNQAQDLAAKRLVTKTLVDEMINFPKLLIGAVNGHCIGFGTTTLALCDVVYSVPEATYSTPFMKLGFCAEGCSSVLFPRIMGSSKANEMLLLGRRFSAKEMEECGFLRILPADGFQDHVLTLANQAADFSVQAMKVTKELVRGVDRDLLLKTNDVEMKRLAERMDSADSFQSIQRFVEDSRKKKAAKKNNAKNGAL</sequence>
<dbReference type="GO" id="GO:0005777">
    <property type="term" value="C:peroxisome"/>
    <property type="evidence" value="ECO:0007669"/>
    <property type="project" value="UniProtKB-SubCell"/>
</dbReference>
<dbReference type="InterPro" id="IPR001753">
    <property type="entry name" value="Enoyl-CoA_hydra/iso"/>
</dbReference>
<dbReference type="Gene3D" id="3.90.226.10">
    <property type="entry name" value="2-enoyl-CoA Hydratase, Chain A, domain 1"/>
    <property type="match status" value="1"/>
</dbReference>
<dbReference type="InterPro" id="IPR051053">
    <property type="entry name" value="ECH/Chromodomain_protein"/>
</dbReference>
<comment type="subcellular location">
    <subcellularLocation>
        <location evidence="1">Peroxisome</location>
    </subcellularLocation>
</comment>
<dbReference type="GO" id="GO:0004165">
    <property type="term" value="F:delta(3)-delta(2)-enoyl-CoA isomerase activity"/>
    <property type="evidence" value="ECO:0007669"/>
    <property type="project" value="UniProtKB-ARBA"/>
</dbReference>
<dbReference type="AlphaFoldDB" id="A0A163V783"/>
<organism evidence="4">
    <name type="scientific">Absidia glauca</name>
    <name type="common">Pin mould</name>
    <dbReference type="NCBI Taxonomy" id="4829"/>
    <lineage>
        <taxon>Eukaryota</taxon>
        <taxon>Fungi</taxon>
        <taxon>Fungi incertae sedis</taxon>
        <taxon>Mucoromycota</taxon>
        <taxon>Mucoromycotina</taxon>
        <taxon>Mucoromycetes</taxon>
        <taxon>Mucorales</taxon>
        <taxon>Cunninghamellaceae</taxon>
        <taxon>Absidia</taxon>
    </lineage>
</organism>
<protein>
    <recommendedName>
        <fullName evidence="6">Enoyl-CoA hydratase</fullName>
    </recommendedName>
</protein>
<dbReference type="CDD" id="cd06558">
    <property type="entry name" value="crotonase-like"/>
    <property type="match status" value="1"/>
</dbReference>
<dbReference type="Gene3D" id="1.10.12.10">
    <property type="entry name" value="Lyase 2-enoyl-coa Hydratase, Chain A, domain 2"/>
    <property type="match status" value="1"/>
</dbReference>
<dbReference type="InParanoid" id="A0A163V783"/>
<proteinExistence type="predicted"/>
<dbReference type="PANTHER" id="PTHR43684">
    <property type="match status" value="1"/>
</dbReference>
<evidence type="ECO:0000256" key="2">
    <source>
        <dbReference type="ARBA" id="ARBA00023140"/>
    </source>
</evidence>
<accession>A0A163V783</accession>
<dbReference type="STRING" id="4829.A0A163V783"/>
<evidence type="ECO:0000313" key="5">
    <source>
        <dbReference type="Proteomes" id="UP000078561"/>
    </source>
</evidence>
<dbReference type="PANTHER" id="PTHR43684:SF1">
    <property type="entry name" value="ENOYL-COA DELTA ISOMERASE 2"/>
    <property type="match status" value="1"/>
</dbReference>
<dbReference type="OrthoDB" id="448450at2759"/>
<evidence type="ECO:0000313" key="4">
    <source>
        <dbReference type="EMBL" id="SAL98147.1"/>
    </source>
</evidence>
<keyword evidence="2" id="KW-0576">Peroxisome</keyword>
<dbReference type="Proteomes" id="UP000078561">
    <property type="component" value="Unassembled WGS sequence"/>
</dbReference>
<dbReference type="InterPro" id="IPR014748">
    <property type="entry name" value="Enoyl-CoA_hydra_C"/>
</dbReference>
<name>A0A163V783_ABSGL</name>
<dbReference type="EMBL" id="LT552047">
    <property type="protein sequence ID" value="SAL98147.1"/>
    <property type="molecule type" value="Genomic_DNA"/>
</dbReference>
<keyword evidence="3" id="KW-0413">Isomerase</keyword>
<evidence type="ECO:0008006" key="6">
    <source>
        <dbReference type="Google" id="ProtNLM"/>
    </source>
</evidence>
<dbReference type="Pfam" id="PF00378">
    <property type="entry name" value="ECH_1"/>
    <property type="match status" value="1"/>
</dbReference>
<dbReference type="SUPFAM" id="SSF52096">
    <property type="entry name" value="ClpP/crotonase"/>
    <property type="match status" value="1"/>
</dbReference>
<evidence type="ECO:0000256" key="3">
    <source>
        <dbReference type="ARBA" id="ARBA00023235"/>
    </source>
</evidence>
<dbReference type="OMA" id="LHCDFVY"/>
<dbReference type="InterPro" id="IPR029045">
    <property type="entry name" value="ClpP/crotonase-like_dom_sf"/>
</dbReference>
<keyword evidence="5" id="KW-1185">Reference proteome</keyword>
<reference evidence="4" key="1">
    <citation type="submission" date="2016-04" db="EMBL/GenBank/DDBJ databases">
        <authorList>
            <person name="Evans L.H."/>
            <person name="Alamgir A."/>
            <person name="Owens N."/>
            <person name="Weber N.D."/>
            <person name="Virtaneva K."/>
            <person name="Barbian K."/>
            <person name="Babar A."/>
            <person name="Rosenke K."/>
        </authorList>
    </citation>
    <scope>NUCLEOTIDE SEQUENCE [LARGE SCALE GENOMIC DNA]</scope>
    <source>
        <strain evidence="4">CBS 101.48</strain>
    </source>
</reference>
<gene>
    <name evidence="4" type="primary">ABSGL_03674.1 scaffold 4609</name>
</gene>